<keyword evidence="2" id="KW-0812">Transmembrane</keyword>
<dbReference type="SMART" id="SM00186">
    <property type="entry name" value="FBG"/>
    <property type="match status" value="1"/>
</dbReference>
<evidence type="ECO:0000313" key="6">
    <source>
        <dbReference type="RefSeq" id="XP_005187970.1"/>
    </source>
</evidence>
<dbReference type="InterPro" id="IPR036056">
    <property type="entry name" value="Fibrinogen-like_C"/>
</dbReference>
<protein>
    <submittedName>
        <fullName evidence="6">Ficolin-1-like</fullName>
    </submittedName>
</protein>
<feature type="domain" description="Fibrinogen C-terminal" evidence="3">
    <location>
        <begin position="82"/>
        <end position="301"/>
    </location>
</feature>
<dbReference type="eggNOG" id="KOG2579">
    <property type="taxonomic scope" value="Eukaryota"/>
</dbReference>
<keyword evidence="2" id="KW-1133">Transmembrane helix</keyword>
<dbReference type="Gene3D" id="3.90.215.10">
    <property type="entry name" value="Gamma Fibrinogen, chain A, domain 1"/>
    <property type="match status" value="1"/>
</dbReference>
<dbReference type="Pfam" id="PF00147">
    <property type="entry name" value="Fibrinogen_C"/>
    <property type="match status" value="1"/>
</dbReference>
<evidence type="ECO:0000256" key="1">
    <source>
        <dbReference type="ARBA" id="ARBA00023157"/>
    </source>
</evidence>
<dbReference type="InterPro" id="IPR002181">
    <property type="entry name" value="Fibrinogen_a/b/g_C_dom"/>
</dbReference>
<keyword evidence="1" id="KW-1015">Disulfide bond</keyword>
<dbReference type="OrthoDB" id="6145874at2759"/>
<sequence>MAKPSFFIQIIFVIICIVAAAIAMRCEDNVGNNGLYGWDDTKKMLRDIDDIKNAIGSINLSKHTAKDLPMFDIRVDSLPYKCQTHGPYSSCAEITACTERSGYYYIRIPQYNNESFLVECDAHTEGGDWTVIQRREDGSTDFYRTWAEYKVGFGEVDGEFFIGMDKLFALTNYQGPQELLILMVNGTNEAKGYAKYDSFRIANEVEKYKLIRTGQYTGTAGDSLKGHIGAKFSTKDQDNDVHAEGNCAVLYMGAWWYTKCHSSNLNGHYGDKSYAKGVDWYSFTGHHNSLVYAKMMLRRKRG</sequence>
<reference evidence="6" key="2">
    <citation type="submission" date="2025-04" db="UniProtKB">
        <authorList>
            <consortium name="RefSeq"/>
        </authorList>
    </citation>
    <scope>IDENTIFICATION</scope>
</reference>
<dbReference type="PROSITE" id="PS51406">
    <property type="entry name" value="FIBRINOGEN_C_2"/>
    <property type="match status" value="1"/>
</dbReference>
<organism evidence="4">
    <name type="scientific">Musca domestica</name>
    <name type="common">House fly</name>
    <dbReference type="NCBI Taxonomy" id="7370"/>
    <lineage>
        <taxon>Eukaryota</taxon>
        <taxon>Metazoa</taxon>
        <taxon>Ecdysozoa</taxon>
        <taxon>Arthropoda</taxon>
        <taxon>Hexapoda</taxon>
        <taxon>Insecta</taxon>
        <taxon>Pterygota</taxon>
        <taxon>Neoptera</taxon>
        <taxon>Endopterygota</taxon>
        <taxon>Diptera</taxon>
        <taxon>Brachycera</taxon>
        <taxon>Muscomorpha</taxon>
        <taxon>Muscoidea</taxon>
        <taxon>Muscidae</taxon>
        <taxon>Musca</taxon>
    </lineage>
</organism>
<keyword evidence="5" id="KW-1185">Reference proteome</keyword>
<dbReference type="KEGG" id="mde:101890675"/>
<dbReference type="GO" id="GO:0005615">
    <property type="term" value="C:extracellular space"/>
    <property type="evidence" value="ECO:0007669"/>
    <property type="project" value="TreeGrafter"/>
</dbReference>
<proteinExistence type="predicted"/>
<accession>A0A1I8NH82</accession>
<dbReference type="CDD" id="cd00087">
    <property type="entry name" value="FReD"/>
    <property type="match status" value="1"/>
</dbReference>
<dbReference type="EnsemblMetazoa" id="MDOA015130-RA">
    <property type="protein sequence ID" value="MDOA015130-PA"/>
    <property type="gene ID" value="MDOA015130"/>
</dbReference>
<dbReference type="VEuPathDB" id="VectorBase:MDOMA2_003557"/>
<dbReference type="PANTHER" id="PTHR19143:SF327">
    <property type="entry name" value="FI21813P1-RELATED"/>
    <property type="match status" value="1"/>
</dbReference>
<evidence type="ECO:0000313" key="4">
    <source>
        <dbReference type="EnsemblMetazoa" id="MDOA015130-PA"/>
    </source>
</evidence>
<dbReference type="Proteomes" id="UP001652621">
    <property type="component" value="Unplaced"/>
</dbReference>
<gene>
    <name evidence="4" type="primary">101890675</name>
    <name evidence="6" type="synonym">LOC101890675</name>
</gene>
<dbReference type="GeneID" id="101890675"/>
<dbReference type="InterPro" id="IPR050373">
    <property type="entry name" value="Fibrinogen_C-term_domain"/>
</dbReference>
<reference evidence="4" key="1">
    <citation type="submission" date="2020-05" db="UniProtKB">
        <authorList>
            <consortium name="EnsemblMetazoa"/>
        </authorList>
    </citation>
    <scope>IDENTIFICATION</scope>
    <source>
        <strain evidence="4">Aabys</strain>
    </source>
</reference>
<keyword evidence="2" id="KW-0472">Membrane</keyword>
<dbReference type="AlphaFoldDB" id="A0A1I8NH82"/>
<dbReference type="InterPro" id="IPR020837">
    <property type="entry name" value="Fibrinogen_CS"/>
</dbReference>
<dbReference type="RefSeq" id="XP_005187970.1">
    <property type="nucleotide sequence ID" value="XM_005187913.3"/>
</dbReference>
<dbReference type="SUPFAM" id="SSF56496">
    <property type="entry name" value="Fibrinogen C-terminal domain-like"/>
    <property type="match status" value="1"/>
</dbReference>
<dbReference type="PANTHER" id="PTHR19143">
    <property type="entry name" value="FIBRINOGEN/TENASCIN/ANGIOPOEITIN"/>
    <property type="match status" value="1"/>
</dbReference>
<dbReference type="InterPro" id="IPR014716">
    <property type="entry name" value="Fibrinogen_a/b/g_C_1"/>
</dbReference>
<name>A0A1I8NH82_MUSDO</name>
<feature type="transmembrane region" description="Helical" evidence="2">
    <location>
        <begin position="6"/>
        <end position="24"/>
    </location>
</feature>
<dbReference type="PROSITE" id="PS00514">
    <property type="entry name" value="FIBRINOGEN_C_1"/>
    <property type="match status" value="1"/>
</dbReference>
<dbReference type="STRING" id="7370.A0A1I8NH82"/>
<evidence type="ECO:0000313" key="5">
    <source>
        <dbReference type="Proteomes" id="UP001652621"/>
    </source>
</evidence>
<evidence type="ECO:0000259" key="3">
    <source>
        <dbReference type="PROSITE" id="PS51406"/>
    </source>
</evidence>
<dbReference type="VEuPathDB" id="VectorBase:MDOA015130"/>
<evidence type="ECO:0000256" key="2">
    <source>
        <dbReference type="SAM" id="Phobius"/>
    </source>
</evidence>